<evidence type="ECO:0000313" key="3">
    <source>
        <dbReference type="EMBL" id="KAF3225151.1"/>
    </source>
</evidence>
<dbReference type="InterPro" id="IPR032710">
    <property type="entry name" value="NTF2-like_dom_sf"/>
</dbReference>
<dbReference type="PANTHER" id="PTHR12612">
    <property type="entry name" value="NUCLEAR TRANSPORT FACTOR 2"/>
    <property type="match status" value="1"/>
</dbReference>
<dbReference type="GO" id="GO:0006913">
    <property type="term" value="P:nucleocytoplasmic transport"/>
    <property type="evidence" value="ECO:0007669"/>
    <property type="project" value="InterPro"/>
</dbReference>
<dbReference type="EMBL" id="WIPF01000029">
    <property type="protein sequence ID" value="KAF3225151.1"/>
    <property type="molecule type" value="Genomic_DNA"/>
</dbReference>
<name>A0A6G1LWJ5_ORBOL</name>
<feature type="domain" description="NTF2" evidence="1">
    <location>
        <begin position="56"/>
        <end position="177"/>
    </location>
</feature>
<dbReference type="InterPro" id="IPR002075">
    <property type="entry name" value="NTF2_dom"/>
</dbReference>
<dbReference type="OrthoDB" id="25408at2759"/>
<proteinExistence type="predicted"/>
<evidence type="ECO:0000313" key="4">
    <source>
        <dbReference type="Proteomes" id="UP000483672"/>
    </source>
</evidence>
<dbReference type="Proteomes" id="UP000483672">
    <property type="component" value="Unassembled WGS sequence"/>
</dbReference>
<dbReference type="PROSITE" id="PS50177">
    <property type="entry name" value="NTF2_DOMAIN"/>
    <property type="match status" value="1"/>
</dbReference>
<dbReference type="Pfam" id="PF02136">
    <property type="entry name" value="NTF2"/>
    <property type="match status" value="1"/>
</dbReference>
<protein>
    <recommendedName>
        <fullName evidence="1">NTF2 domain-containing protein</fullName>
    </recommendedName>
</protein>
<gene>
    <name evidence="3" type="ORF">TWF191_005442</name>
    <name evidence="2" type="ORF">TWF679_003320</name>
</gene>
<organism evidence="3 4">
    <name type="scientific">Orbilia oligospora</name>
    <name type="common">Nematode-trapping fungus</name>
    <name type="synonym">Arthrobotrys oligospora</name>
    <dbReference type="NCBI Taxonomy" id="2813651"/>
    <lineage>
        <taxon>Eukaryota</taxon>
        <taxon>Fungi</taxon>
        <taxon>Dikarya</taxon>
        <taxon>Ascomycota</taxon>
        <taxon>Pezizomycotina</taxon>
        <taxon>Orbiliomycetes</taxon>
        <taxon>Orbiliales</taxon>
        <taxon>Orbiliaceae</taxon>
        <taxon>Orbilia</taxon>
    </lineage>
</organism>
<reference evidence="3 4" key="1">
    <citation type="submission" date="2019-06" db="EMBL/GenBank/DDBJ databases">
        <authorList>
            <person name="Palmer J.M."/>
        </authorList>
    </citation>
    <scope>NUCLEOTIDE SEQUENCE [LARGE SCALE GENOMIC DNA]</scope>
    <source>
        <strain evidence="3 4">TWF191</strain>
        <strain evidence="2">TWF679</strain>
    </source>
</reference>
<accession>A0A6G1LWJ5</accession>
<comment type="caution">
    <text evidence="3">The sequence shown here is derived from an EMBL/GenBank/DDBJ whole genome shotgun (WGS) entry which is preliminary data.</text>
</comment>
<dbReference type="Proteomes" id="UP000614610">
    <property type="component" value="Unassembled WGS sequence"/>
</dbReference>
<evidence type="ECO:0000259" key="1">
    <source>
        <dbReference type="PROSITE" id="PS50177"/>
    </source>
</evidence>
<dbReference type="EMBL" id="WIWT01000017">
    <property type="protein sequence ID" value="KAF3216104.1"/>
    <property type="molecule type" value="Genomic_DNA"/>
</dbReference>
<sequence>MSGKSVSQAKRPILRYSHTYAPYPAACLTRPSPSSGQAQSQTSIEGDILIQLSYSAAKTFVANYYTDLQAARTKLKEYYAPTPSISWNGNDLSGGAADVEKLHTEMPAATYEVQCFDAQPLTPNGKGQCSILLTTNGYVKFGNEKDAPSRGFSETITLEPDDSTPVKFLIRTQCTRFVF</sequence>
<dbReference type="AlphaFoldDB" id="A0A6G1LWJ5"/>
<dbReference type="SUPFAM" id="SSF54427">
    <property type="entry name" value="NTF2-like"/>
    <property type="match status" value="1"/>
</dbReference>
<dbReference type="InterPro" id="IPR045875">
    <property type="entry name" value="NTF2"/>
</dbReference>
<dbReference type="InterPro" id="IPR018222">
    <property type="entry name" value="Nuclear_transport_factor_2_euk"/>
</dbReference>
<dbReference type="Gene3D" id="3.10.450.50">
    <property type="match status" value="1"/>
</dbReference>
<evidence type="ECO:0000313" key="2">
    <source>
        <dbReference type="EMBL" id="KAF3216104.1"/>
    </source>
</evidence>